<gene>
    <name evidence="1" type="ORF">APZ42_030669</name>
</gene>
<reference evidence="1 2" key="1">
    <citation type="submission" date="2016-03" db="EMBL/GenBank/DDBJ databases">
        <title>EvidentialGene: Evidence-directed Construction of Genes on Genomes.</title>
        <authorList>
            <person name="Gilbert D.G."/>
            <person name="Choi J.-H."/>
            <person name="Mockaitis K."/>
            <person name="Colbourne J."/>
            <person name="Pfrender M."/>
        </authorList>
    </citation>
    <scope>NUCLEOTIDE SEQUENCE [LARGE SCALE GENOMIC DNA]</scope>
    <source>
        <strain evidence="1 2">Xinb3</strain>
        <tissue evidence="1">Complete organism</tissue>
    </source>
</reference>
<accession>A0A164NQK6</accession>
<sequence>MASCVALGADRCCLRIARQASYFGAKRFINRTENDDPNPEKKKTTLDSCTRKKKRLVCVCRCCWGQLTDSDERQEKEKVVEAQRTNVDDDSRKDVFFWLPPYS</sequence>
<organism evidence="1 2">
    <name type="scientific">Daphnia magna</name>
    <dbReference type="NCBI Taxonomy" id="35525"/>
    <lineage>
        <taxon>Eukaryota</taxon>
        <taxon>Metazoa</taxon>
        <taxon>Ecdysozoa</taxon>
        <taxon>Arthropoda</taxon>
        <taxon>Crustacea</taxon>
        <taxon>Branchiopoda</taxon>
        <taxon>Diplostraca</taxon>
        <taxon>Cladocera</taxon>
        <taxon>Anomopoda</taxon>
        <taxon>Daphniidae</taxon>
        <taxon>Daphnia</taxon>
    </lineage>
</organism>
<dbReference type="EMBL" id="LRGB01002849">
    <property type="protein sequence ID" value="KZS06156.1"/>
    <property type="molecule type" value="Genomic_DNA"/>
</dbReference>
<keyword evidence="2" id="KW-1185">Reference proteome</keyword>
<protein>
    <submittedName>
        <fullName evidence="1">Uncharacterized protein</fullName>
    </submittedName>
</protein>
<evidence type="ECO:0000313" key="2">
    <source>
        <dbReference type="Proteomes" id="UP000076858"/>
    </source>
</evidence>
<evidence type="ECO:0000313" key="1">
    <source>
        <dbReference type="EMBL" id="KZS06156.1"/>
    </source>
</evidence>
<name>A0A164NQK6_9CRUS</name>
<comment type="caution">
    <text evidence="1">The sequence shown here is derived from an EMBL/GenBank/DDBJ whole genome shotgun (WGS) entry which is preliminary data.</text>
</comment>
<dbReference type="AlphaFoldDB" id="A0A164NQK6"/>
<dbReference type="Proteomes" id="UP000076858">
    <property type="component" value="Unassembled WGS sequence"/>
</dbReference>
<proteinExistence type="predicted"/>